<accession>A1ARB8</accession>
<protein>
    <submittedName>
        <fullName evidence="1">Uncharacterized protein</fullName>
    </submittedName>
</protein>
<dbReference type="STRING" id="338966.Ppro_2281"/>
<dbReference type="OrthoDB" id="3078231at2"/>
<dbReference type="KEGG" id="ppd:Ppro_2281"/>
<dbReference type="RefSeq" id="WP_011736144.1">
    <property type="nucleotide sequence ID" value="NC_008609.1"/>
</dbReference>
<organism evidence="1 2">
    <name type="scientific">Pelobacter propionicus (strain DSM 2379 / NBRC 103807 / OttBd1)</name>
    <dbReference type="NCBI Taxonomy" id="338966"/>
    <lineage>
        <taxon>Bacteria</taxon>
        <taxon>Pseudomonadati</taxon>
        <taxon>Thermodesulfobacteriota</taxon>
        <taxon>Desulfuromonadia</taxon>
        <taxon>Desulfuromonadales</taxon>
        <taxon>Desulfuromonadaceae</taxon>
        <taxon>Pelobacter</taxon>
    </lineage>
</organism>
<evidence type="ECO:0000313" key="2">
    <source>
        <dbReference type="Proteomes" id="UP000006732"/>
    </source>
</evidence>
<dbReference type="AlphaFoldDB" id="A1ARB8"/>
<keyword evidence="2" id="KW-1185">Reference proteome</keyword>
<reference evidence="1 2" key="1">
    <citation type="submission" date="2006-10" db="EMBL/GenBank/DDBJ databases">
        <title>Complete sequence of chromosome of Pelobacter propionicus DSM 2379.</title>
        <authorList>
            <consortium name="US DOE Joint Genome Institute"/>
            <person name="Copeland A."/>
            <person name="Lucas S."/>
            <person name="Lapidus A."/>
            <person name="Barry K."/>
            <person name="Detter J.C."/>
            <person name="Glavina del Rio T."/>
            <person name="Hammon N."/>
            <person name="Israni S."/>
            <person name="Dalin E."/>
            <person name="Tice H."/>
            <person name="Pitluck S."/>
            <person name="Saunders E."/>
            <person name="Brettin T."/>
            <person name="Bruce D."/>
            <person name="Han C."/>
            <person name="Tapia R."/>
            <person name="Schmutz J."/>
            <person name="Larimer F."/>
            <person name="Land M."/>
            <person name="Hauser L."/>
            <person name="Kyrpides N."/>
            <person name="Kim E."/>
            <person name="Lovley D."/>
            <person name="Richardson P."/>
        </authorList>
    </citation>
    <scope>NUCLEOTIDE SEQUENCE [LARGE SCALE GENOMIC DNA]</scope>
    <source>
        <strain evidence="2">DSM 2379 / NBRC 103807 / OttBd1</strain>
    </source>
</reference>
<proteinExistence type="predicted"/>
<dbReference type="Proteomes" id="UP000006732">
    <property type="component" value="Chromosome"/>
</dbReference>
<gene>
    <name evidence="1" type="ordered locus">Ppro_2281</name>
</gene>
<dbReference type="EMBL" id="CP000482">
    <property type="protein sequence ID" value="ABK99888.1"/>
    <property type="molecule type" value="Genomic_DNA"/>
</dbReference>
<sequence>MSAEFTTSFLTYYIRSLGERTREEKSSTKFGFDWIIYNLALADELIPYRLPFIRGGPDEISKTKTEPEFGVDLSFISPDKKVLYIFVLKDEVLKGSTWNSNNFDYDLRNAASPNLEAPEFLEIQAVRIILAYNKDEDQTGIQYFENLTKNLGPTIRGTIPLSFERWNLTTITEKVKDKLLTPSLLPQRFFSLFSYISSQFADFRHGSDAWTQQLIPNWNRFLSDLLTGNVGERNVRLLPVALIILREQGNINPSSGTGWLDLAEWAMLAIWEVFRTADKNGVKQAILEIWFGMYLPELHQYYRAHAKELATEHSLESRGSGTYLDSVASAIVAQWHVARLGILAVGLAEFGTDPPEEEQKAQLKMLNEIADWLIGFMNANPSTMRPILDINHIEQFLIWRTLWQVGRIEDIYKWLFNLQRNLLVRRSKTAWLPFIEGGNSLETVFEYLATNEKPPEFTDQSSLLLLCLLEIAFCLDPEKREKLIALYYKQIILAQDSSGNQLKNCEPIDLMGWAPPEDWASRILIKSLSYEGECQALSVFNIQGDLDSKRIVENIEQFVRQSREAQKFEFPEWLPASVLVLACLKHQTPLPPEIWRLPIWGVIDSESCKGEQK</sequence>
<name>A1ARB8_PELPD</name>
<dbReference type="HOGENOM" id="CLU_445388_0_0_7"/>
<evidence type="ECO:0000313" key="1">
    <source>
        <dbReference type="EMBL" id="ABK99888.1"/>
    </source>
</evidence>